<evidence type="ECO:0000256" key="7">
    <source>
        <dbReference type="ARBA" id="ARBA00022723"/>
    </source>
</evidence>
<feature type="transmembrane region" description="Helical" evidence="13">
    <location>
        <begin position="130"/>
        <end position="151"/>
    </location>
</feature>
<dbReference type="InterPro" id="IPR044537">
    <property type="entry name" value="Rip2-like"/>
</dbReference>
<keyword evidence="11" id="KW-0482">Metalloprotease</keyword>
<protein>
    <submittedName>
        <fullName evidence="15">Site-2 protease family protein</fullName>
    </submittedName>
</protein>
<evidence type="ECO:0000256" key="2">
    <source>
        <dbReference type="ARBA" id="ARBA00004651"/>
    </source>
</evidence>
<sequence length="235" mass="25967">MLMYLNYYIQQLRMLIYTVPVMLIAITVHEFAHGWVSYKLGDPTPKYEGRLSLNPLRHLDLIGTLCLLFFHMGWAKPVRINTAYYRNKRQGIIWVSLAGPFANFLTAFLSLLICGALMRFGNSGNSAVSVGIMLCYYSAVLNIGLGVFNLIPIPPLDGSNVVEQMYPRVFYFYQRIRPYCTLILLILLVTGVLSRPLSTANNGIFAAMWNVVSTLFSLGTGGGSGGGISSGGGYI</sequence>
<dbReference type="EMBL" id="DWUX01000189">
    <property type="protein sequence ID" value="HJD40462.1"/>
    <property type="molecule type" value="Genomic_DNA"/>
</dbReference>
<proteinExistence type="inferred from homology"/>
<dbReference type="GO" id="GO:0005886">
    <property type="term" value="C:plasma membrane"/>
    <property type="evidence" value="ECO:0007669"/>
    <property type="project" value="UniProtKB-SubCell"/>
</dbReference>
<keyword evidence="5 15" id="KW-0645">Protease</keyword>
<evidence type="ECO:0000256" key="9">
    <source>
        <dbReference type="ARBA" id="ARBA00022833"/>
    </source>
</evidence>
<evidence type="ECO:0000256" key="8">
    <source>
        <dbReference type="ARBA" id="ARBA00022801"/>
    </source>
</evidence>
<keyword evidence="6 13" id="KW-0812">Transmembrane</keyword>
<reference evidence="15" key="2">
    <citation type="submission" date="2021-04" db="EMBL/GenBank/DDBJ databases">
        <authorList>
            <person name="Gilroy R."/>
        </authorList>
    </citation>
    <scope>NUCLEOTIDE SEQUENCE</scope>
    <source>
        <strain evidence="15">ChiW19-6364</strain>
    </source>
</reference>
<evidence type="ECO:0000256" key="6">
    <source>
        <dbReference type="ARBA" id="ARBA00022692"/>
    </source>
</evidence>
<feature type="transmembrane region" description="Helical" evidence="13">
    <location>
        <begin position="12"/>
        <end position="36"/>
    </location>
</feature>
<feature type="transmembrane region" description="Helical" evidence="13">
    <location>
        <begin position="94"/>
        <end position="118"/>
    </location>
</feature>
<organism evidence="15 16">
    <name type="scientific">Candidatus Blautia stercoripullorum</name>
    <dbReference type="NCBI Taxonomy" id="2838502"/>
    <lineage>
        <taxon>Bacteria</taxon>
        <taxon>Bacillati</taxon>
        <taxon>Bacillota</taxon>
        <taxon>Clostridia</taxon>
        <taxon>Lachnospirales</taxon>
        <taxon>Lachnospiraceae</taxon>
        <taxon>Blautia</taxon>
    </lineage>
</organism>
<accession>A0A9D2R9Q7</accession>
<comment type="subcellular location">
    <subcellularLocation>
        <location evidence="2">Cell membrane</location>
        <topology evidence="2">Multi-pass membrane protein</topology>
    </subcellularLocation>
</comment>
<evidence type="ECO:0000256" key="3">
    <source>
        <dbReference type="ARBA" id="ARBA00007931"/>
    </source>
</evidence>
<comment type="caution">
    <text evidence="15">The sequence shown here is derived from an EMBL/GenBank/DDBJ whole genome shotgun (WGS) entry which is preliminary data.</text>
</comment>
<feature type="transmembrane region" description="Helical" evidence="13">
    <location>
        <begin position="172"/>
        <end position="193"/>
    </location>
</feature>
<keyword evidence="12 13" id="KW-0472">Membrane</keyword>
<evidence type="ECO:0000256" key="13">
    <source>
        <dbReference type="SAM" id="Phobius"/>
    </source>
</evidence>
<dbReference type="PANTHER" id="PTHR35864">
    <property type="entry name" value="ZINC METALLOPROTEASE MJ0611-RELATED"/>
    <property type="match status" value="1"/>
</dbReference>
<evidence type="ECO:0000256" key="12">
    <source>
        <dbReference type="ARBA" id="ARBA00023136"/>
    </source>
</evidence>
<gene>
    <name evidence="15" type="ORF">H9913_10590</name>
</gene>
<dbReference type="GO" id="GO:0046872">
    <property type="term" value="F:metal ion binding"/>
    <property type="evidence" value="ECO:0007669"/>
    <property type="project" value="UniProtKB-KW"/>
</dbReference>
<keyword evidence="10 13" id="KW-1133">Transmembrane helix</keyword>
<keyword evidence="8" id="KW-0378">Hydrolase</keyword>
<comment type="cofactor">
    <cofactor evidence="1">
        <name>Zn(2+)</name>
        <dbReference type="ChEBI" id="CHEBI:29105"/>
    </cofactor>
</comment>
<evidence type="ECO:0000256" key="4">
    <source>
        <dbReference type="ARBA" id="ARBA00022475"/>
    </source>
</evidence>
<keyword evidence="7" id="KW-0479">Metal-binding</keyword>
<evidence type="ECO:0000259" key="14">
    <source>
        <dbReference type="Pfam" id="PF02163"/>
    </source>
</evidence>
<evidence type="ECO:0000256" key="5">
    <source>
        <dbReference type="ARBA" id="ARBA00022670"/>
    </source>
</evidence>
<dbReference type="PANTHER" id="PTHR35864:SF1">
    <property type="entry name" value="ZINC METALLOPROTEASE YWHC-RELATED"/>
    <property type="match status" value="1"/>
</dbReference>
<name>A0A9D2R9Q7_9FIRM</name>
<dbReference type="InterPro" id="IPR008915">
    <property type="entry name" value="Peptidase_M50"/>
</dbReference>
<dbReference type="GO" id="GO:0006508">
    <property type="term" value="P:proteolysis"/>
    <property type="evidence" value="ECO:0007669"/>
    <property type="project" value="UniProtKB-KW"/>
</dbReference>
<dbReference type="CDD" id="cd06158">
    <property type="entry name" value="S2P-M50_like_1"/>
    <property type="match status" value="1"/>
</dbReference>
<evidence type="ECO:0000256" key="1">
    <source>
        <dbReference type="ARBA" id="ARBA00001947"/>
    </source>
</evidence>
<evidence type="ECO:0000256" key="10">
    <source>
        <dbReference type="ARBA" id="ARBA00022989"/>
    </source>
</evidence>
<evidence type="ECO:0000313" key="16">
    <source>
        <dbReference type="Proteomes" id="UP000823850"/>
    </source>
</evidence>
<keyword evidence="4" id="KW-1003">Cell membrane</keyword>
<feature type="domain" description="Peptidase M50" evidence="14">
    <location>
        <begin position="124"/>
        <end position="189"/>
    </location>
</feature>
<dbReference type="Proteomes" id="UP000823850">
    <property type="component" value="Unassembled WGS sequence"/>
</dbReference>
<feature type="transmembrane region" description="Helical" evidence="13">
    <location>
        <begin position="56"/>
        <end position="74"/>
    </location>
</feature>
<keyword evidence="9" id="KW-0862">Zinc</keyword>
<comment type="similarity">
    <text evidence="3">Belongs to the peptidase M50B family.</text>
</comment>
<evidence type="ECO:0000256" key="11">
    <source>
        <dbReference type="ARBA" id="ARBA00023049"/>
    </source>
</evidence>
<reference evidence="15" key="1">
    <citation type="journal article" date="2021" name="PeerJ">
        <title>Extensive microbial diversity within the chicken gut microbiome revealed by metagenomics and culture.</title>
        <authorList>
            <person name="Gilroy R."/>
            <person name="Ravi A."/>
            <person name="Getino M."/>
            <person name="Pursley I."/>
            <person name="Horton D.L."/>
            <person name="Alikhan N.F."/>
            <person name="Baker D."/>
            <person name="Gharbi K."/>
            <person name="Hall N."/>
            <person name="Watson M."/>
            <person name="Adriaenssens E.M."/>
            <person name="Foster-Nyarko E."/>
            <person name="Jarju S."/>
            <person name="Secka A."/>
            <person name="Antonio M."/>
            <person name="Oren A."/>
            <person name="Chaudhuri R.R."/>
            <person name="La Ragione R."/>
            <person name="Hildebrand F."/>
            <person name="Pallen M.J."/>
        </authorList>
    </citation>
    <scope>NUCLEOTIDE SEQUENCE</scope>
    <source>
        <strain evidence="15">ChiW19-6364</strain>
    </source>
</reference>
<dbReference type="GO" id="GO:0008237">
    <property type="term" value="F:metallopeptidase activity"/>
    <property type="evidence" value="ECO:0007669"/>
    <property type="project" value="UniProtKB-KW"/>
</dbReference>
<dbReference type="InterPro" id="IPR052348">
    <property type="entry name" value="Metallopeptidase_M50B"/>
</dbReference>
<evidence type="ECO:0000313" key="15">
    <source>
        <dbReference type="EMBL" id="HJD40462.1"/>
    </source>
</evidence>
<dbReference type="Pfam" id="PF02163">
    <property type="entry name" value="Peptidase_M50"/>
    <property type="match status" value="1"/>
</dbReference>
<dbReference type="AlphaFoldDB" id="A0A9D2R9Q7"/>